<dbReference type="SUPFAM" id="SSF53335">
    <property type="entry name" value="S-adenosyl-L-methionine-dependent methyltransferases"/>
    <property type="match status" value="1"/>
</dbReference>
<evidence type="ECO:0000256" key="3">
    <source>
        <dbReference type="ARBA" id="ARBA00022679"/>
    </source>
</evidence>
<organism evidence="5 6">
    <name type="scientific">Sclerotinia trifoliorum</name>
    <dbReference type="NCBI Taxonomy" id="28548"/>
    <lineage>
        <taxon>Eukaryota</taxon>
        <taxon>Fungi</taxon>
        <taxon>Dikarya</taxon>
        <taxon>Ascomycota</taxon>
        <taxon>Pezizomycotina</taxon>
        <taxon>Leotiomycetes</taxon>
        <taxon>Helotiales</taxon>
        <taxon>Sclerotiniaceae</taxon>
        <taxon>Sclerotinia</taxon>
    </lineage>
</organism>
<evidence type="ECO:0000313" key="5">
    <source>
        <dbReference type="EMBL" id="CAD6441406.1"/>
    </source>
</evidence>
<dbReference type="InterPro" id="IPR029063">
    <property type="entry name" value="SAM-dependent_MTases_sf"/>
</dbReference>
<comment type="similarity">
    <text evidence="1">Belongs to the methyltransferase superfamily.</text>
</comment>
<dbReference type="Pfam" id="PF01564">
    <property type="entry name" value="Spermine_synth"/>
    <property type="match status" value="1"/>
</dbReference>
<keyword evidence="6" id="KW-1185">Reference proteome</keyword>
<sequence>MAPKQPQKPSPTSSKTSNTKTINDEQLQSFTQENFEKELKALASKAQEETTTRFLISQLWILAKSATLLSLAAIYSNVSQLALSPVYGSYPAGKWHSKGVMTACFLGWSSNLFIRRYLPIRKPAQLLPIIAAYIPAVQYLLFNLSGLMRANFGPPITEGLTFLPLLILSASCTATTLDDLELTSGRWPWISDAAPGMISYAFFKTVEYVSANQISIYIGQSFIFTRLGMEIVLQALYAVFAPSKLLLWIFPAVIHTALFNVHVPTPYALNRLNTTMSSHGWSILDRKESLTGYISVIETSTINGGFRAMRCDHSLLGGEWLVDGKKAKGIPEPIYGIFVMLEAVRLVEVENPIKDEDASALVIGLGVGTTPAALVSHGIHTTLVEIDPVVVDFAREYFSLPEPQETIIDDAVSVASNFAAQGKKFNYIVHDVFTGGAEPVELFTYEFLKDLYDILEPGGVIAINYAGDFVLPPFLIIHRTIRSLFPTCRIYREAEAPTDEYIAATGQDFTNMVIFCTKPLSETHEIKDFESSVKPSITFREPVEKDFLECNSRREYLLPKWEISEDELRRGQEKGEEEFSGVLRRNETGRLMEWQVKSAVGHWGVMREVLPGGAWIDW</sequence>
<dbReference type="GO" id="GO:0032259">
    <property type="term" value="P:methylation"/>
    <property type="evidence" value="ECO:0007669"/>
    <property type="project" value="UniProtKB-KW"/>
</dbReference>
<proteinExistence type="inferred from homology"/>
<gene>
    <name evidence="5" type="ORF">SCLTRI_LOCUS1197</name>
</gene>
<dbReference type="Gene3D" id="3.40.50.150">
    <property type="entry name" value="Vaccinia Virus protein VP39"/>
    <property type="match status" value="1"/>
</dbReference>
<dbReference type="OrthoDB" id="2016285at2759"/>
<dbReference type="PANTHER" id="PTHR12176">
    <property type="entry name" value="SAM-DEPENDENT METHYLTRANSFERASE SUPERFAMILY PROTEIN"/>
    <property type="match status" value="1"/>
</dbReference>
<dbReference type="CDD" id="cd02440">
    <property type="entry name" value="AdoMet_MTases"/>
    <property type="match status" value="1"/>
</dbReference>
<dbReference type="InterPro" id="IPR051419">
    <property type="entry name" value="Lys/N-term_MeTrsfase_sf"/>
</dbReference>
<name>A0A8H2ZKS5_9HELO</name>
<feature type="compositionally biased region" description="Low complexity" evidence="4">
    <location>
        <begin position="1"/>
        <end position="21"/>
    </location>
</feature>
<dbReference type="EMBL" id="CAJHIA010000006">
    <property type="protein sequence ID" value="CAD6441406.1"/>
    <property type="molecule type" value="Genomic_DNA"/>
</dbReference>
<dbReference type="GO" id="GO:0008168">
    <property type="term" value="F:methyltransferase activity"/>
    <property type="evidence" value="ECO:0007669"/>
    <property type="project" value="UniProtKB-KW"/>
</dbReference>
<evidence type="ECO:0000256" key="4">
    <source>
        <dbReference type="SAM" id="MobiDB-lite"/>
    </source>
</evidence>
<feature type="region of interest" description="Disordered" evidence="4">
    <location>
        <begin position="1"/>
        <end position="27"/>
    </location>
</feature>
<dbReference type="PANTHER" id="PTHR12176:SF59">
    <property type="entry name" value="METHYLTRANSFERASE DOMAIN-CONTAINING PROTEIN-RELATED"/>
    <property type="match status" value="1"/>
</dbReference>
<evidence type="ECO:0000313" key="6">
    <source>
        <dbReference type="Proteomes" id="UP000624404"/>
    </source>
</evidence>
<comment type="caution">
    <text evidence="5">The sequence shown here is derived from an EMBL/GenBank/DDBJ whole genome shotgun (WGS) entry which is preliminary data.</text>
</comment>
<evidence type="ECO:0000256" key="2">
    <source>
        <dbReference type="ARBA" id="ARBA00022603"/>
    </source>
</evidence>
<keyword evidence="2" id="KW-0489">Methyltransferase</keyword>
<reference evidence="5" key="1">
    <citation type="submission" date="2020-10" db="EMBL/GenBank/DDBJ databases">
        <authorList>
            <person name="Kusch S."/>
        </authorList>
    </citation>
    <scope>NUCLEOTIDE SEQUENCE</scope>
    <source>
        <strain evidence="5">SwB9</strain>
    </source>
</reference>
<evidence type="ECO:0000256" key="1">
    <source>
        <dbReference type="ARBA" id="ARBA00008361"/>
    </source>
</evidence>
<accession>A0A8H2ZKS5</accession>
<dbReference type="Proteomes" id="UP000624404">
    <property type="component" value="Unassembled WGS sequence"/>
</dbReference>
<keyword evidence="3" id="KW-0808">Transferase</keyword>
<dbReference type="NCBIfam" id="NF037959">
    <property type="entry name" value="MFS_SpdSyn"/>
    <property type="match status" value="1"/>
</dbReference>
<dbReference type="AlphaFoldDB" id="A0A8H2ZKS5"/>
<protein>
    <submittedName>
        <fullName evidence="5">1ab3be7f-fc6c-4ea2-8743-9dc1800e8ee9</fullName>
    </submittedName>
</protein>